<dbReference type="InterPro" id="IPR003615">
    <property type="entry name" value="HNH_nuc"/>
</dbReference>
<protein>
    <submittedName>
        <fullName evidence="2">HNH endonuclease</fullName>
    </submittedName>
</protein>
<dbReference type="AlphaFoldDB" id="A0A3A1TV41"/>
<sequence>MFEEFPDDEPPRVWTREEADAWDALAEEERRAQLPPDERYREQFGADAVPDEAWLAAALTEDAAVYTQDLAVQADRMRILADAHRIAALLTAYERAKIDLAHRFGSSYGTRAGLGAQAFFRSFGLQTGAHPAAVAGEVDTGLILRDRLPLTWRAFQAGDASWNRMRTVAREAEGLDAEHWAAYDEVAAVKVVSSTRLKDDIRKARARLDDEAAAKRARSTHERRRTSLELGHDGGVAFVAEGLAAEWVPINDALHRAAVAAHGAEGETRGIAQLRHDIALDVLRNGLQAPAADDASAPQRKPVQVQLILTVPALAWLGKTKEQAQLTGYGPIDLETAKALAGTATSFIRVLTDPVTGVRLTMDRKVYAPPADLARWVRIRDGRSRFPGSTTAPHLADIDHAREWQHGGTTDAANLVTLGRTDHNLKSAGLFTEGSVEDDGTVGWNEAWGHHFSDPPNDPLDPAPPELLPPPSDDDRPCPF</sequence>
<feature type="compositionally biased region" description="Pro residues" evidence="1">
    <location>
        <begin position="456"/>
        <end position="471"/>
    </location>
</feature>
<dbReference type="OrthoDB" id="3261064at2"/>
<evidence type="ECO:0000313" key="3">
    <source>
        <dbReference type="Proteomes" id="UP000265742"/>
    </source>
</evidence>
<dbReference type="Proteomes" id="UP000265742">
    <property type="component" value="Unassembled WGS sequence"/>
</dbReference>
<name>A0A3A1TV41_9MICO</name>
<keyword evidence="2" id="KW-0378">Hydrolase</keyword>
<proteinExistence type="predicted"/>
<keyword evidence="2" id="KW-0540">Nuclease</keyword>
<keyword evidence="2" id="KW-0255">Endonuclease</keyword>
<accession>A0A3A1TV41</accession>
<reference evidence="3" key="1">
    <citation type="submission" date="2018-09" db="EMBL/GenBank/DDBJ databases">
        <authorList>
            <person name="Kim I."/>
        </authorList>
    </citation>
    <scope>NUCLEOTIDE SEQUENCE [LARGE SCALE GENOMIC DNA]</scope>
    <source>
        <strain evidence="3">DD4a</strain>
    </source>
</reference>
<evidence type="ECO:0000313" key="2">
    <source>
        <dbReference type="EMBL" id="RIX27680.1"/>
    </source>
</evidence>
<dbReference type="RefSeq" id="WP_119481989.1">
    <property type="nucleotide sequence ID" value="NZ_QXTG01000002.1"/>
</dbReference>
<organism evidence="2 3">
    <name type="scientific">Amnibacterium setariae</name>
    <dbReference type="NCBI Taxonomy" id="2306585"/>
    <lineage>
        <taxon>Bacteria</taxon>
        <taxon>Bacillati</taxon>
        <taxon>Actinomycetota</taxon>
        <taxon>Actinomycetes</taxon>
        <taxon>Micrococcales</taxon>
        <taxon>Microbacteriaceae</taxon>
        <taxon>Amnibacterium</taxon>
    </lineage>
</organism>
<keyword evidence="3" id="KW-1185">Reference proteome</keyword>
<dbReference type="GO" id="GO:0004519">
    <property type="term" value="F:endonuclease activity"/>
    <property type="evidence" value="ECO:0007669"/>
    <property type="project" value="UniProtKB-KW"/>
</dbReference>
<feature type="region of interest" description="Disordered" evidence="1">
    <location>
        <begin position="446"/>
        <end position="480"/>
    </location>
</feature>
<evidence type="ECO:0000256" key="1">
    <source>
        <dbReference type="SAM" id="MobiDB-lite"/>
    </source>
</evidence>
<dbReference type="CDD" id="cd00085">
    <property type="entry name" value="HNHc"/>
    <property type="match status" value="1"/>
</dbReference>
<gene>
    <name evidence="2" type="ORF">D1781_08960</name>
</gene>
<comment type="caution">
    <text evidence="2">The sequence shown here is derived from an EMBL/GenBank/DDBJ whole genome shotgun (WGS) entry which is preliminary data.</text>
</comment>
<dbReference type="EMBL" id="QXTG01000002">
    <property type="protein sequence ID" value="RIX27680.1"/>
    <property type="molecule type" value="Genomic_DNA"/>
</dbReference>